<dbReference type="PANTHER" id="PTHR28654:SF1">
    <property type="entry name" value="AXIN INTERACTOR, DORSALIZATION-ASSOCIATED PROTEIN"/>
    <property type="match status" value="1"/>
</dbReference>
<feature type="compositionally biased region" description="Acidic residues" evidence="1">
    <location>
        <begin position="395"/>
        <end position="418"/>
    </location>
</feature>
<name>A0A8J5JK67_HOMAM</name>
<dbReference type="AlphaFoldDB" id="A0A8J5JK67"/>
<feature type="region of interest" description="Disordered" evidence="1">
    <location>
        <begin position="389"/>
        <end position="418"/>
    </location>
</feature>
<gene>
    <name evidence="2" type="ORF">Hamer_G012010</name>
</gene>
<sequence>MGKNTVNNRKKKLAKLRKKSAATLNVASLTTDELLTRAQEQIDCFHYERAQYLCQEALKRDPDNVSALETSSSLCLEVGNLDGAKHCLGRAITLKSEEGYAKYMSMAQLLEGKESLQCYQKGIEILTKVITGLQHSVKENKAKCSANNSNDISATKPEMAADENESKDDSKETIIGATKTENDPLPSSSLVEPEGNMADLVRQLSTANCSVAELFMTDLCDEEGAEEQCRSSITNAIQADSNNPEAYQLMASFLLVKQNLEEAKTFITNSIEIWLPKYKEVDEGKATAGTFDPVEVCPLSYTTRLSTARILIEVADHKHAVEVLEGLTEENDEVVDTWYLLGWSNYLQGGDHKDSAKFYLHRAMQVHSTAPSDDEQLIEHLKELIQELGPYTEGEAVDDAEIEDELERDSEDEQMDTN</sequence>
<comment type="caution">
    <text evidence="2">The sequence shown here is derived from an EMBL/GenBank/DDBJ whole genome shotgun (WGS) entry which is preliminary data.</text>
</comment>
<protein>
    <submittedName>
        <fullName evidence="2">Assembly chaperone of rpl4-like</fullName>
    </submittedName>
</protein>
<organism evidence="2 3">
    <name type="scientific">Homarus americanus</name>
    <name type="common">American lobster</name>
    <dbReference type="NCBI Taxonomy" id="6706"/>
    <lineage>
        <taxon>Eukaryota</taxon>
        <taxon>Metazoa</taxon>
        <taxon>Ecdysozoa</taxon>
        <taxon>Arthropoda</taxon>
        <taxon>Crustacea</taxon>
        <taxon>Multicrustacea</taxon>
        <taxon>Malacostraca</taxon>
        <taxon>Eumalacostraca</taxon>
        <taxon>Eucarida</taxon>
        <taxon>Decapoda</taxon>
        <taxon>Pleocyemata</taxon>
        <taxon>Astacidea</taxon>
        <taxon>Nephropoidea</taxon>
        <taxon>Nephropidae</taxon>
        <taxon>Homarus</taxon>
    </lineage>
</organism>
<proteinExistence type="predicted"/>
<reference evidence="2" key="1">
    <citation type="journal article" date="2021" name="Sci. Adv.">
        <title>The American lobster genome reveals insights on longevity, neural, and immune adaptations.</title>
        <authorList>
            <person name="Polinski J.M."/>
            <person name="Zimin A.V."/>
            <person name="Clark K.F."/>
            <person name="Kohn A.B."/>
            <person name="Sadowski N."/>
            <person name="Timp W."/>
            <person name="Ptitsyn A."/>
            <person name="Khanna P."/>
            <person name="Romanova D.Y."/>
            <person name="Williams P."/>
            <person name="Greenwood S.J."/>
            <person name="Moroz L.L."/>
            <person name="Walt D.R."/>
            <person name="Bodnar A.G."/>
        </authorList>
    </citation>
    <scope>NUCLEOTIDE SEQUENCE</scope>
    <source>
        <strain evidence="2">GMGI-L3</strain>
    </source>
</reference>
<evidence type="ECO:0000313" key="3">
    <source>
        <dbReference type="Proteomes" id="UP000747542"/>
    </source>
</evidence>
<dbReference type="EMBL" id="JAHLQT010040257">
    <property type="protein sequence ID" value="KAG7155878.1"/>
    <property type="molecule type" value="Genomic_DNA"/>
</dbReference>
<dbReference type="OrthoDB" id="1914839at2759"/>
<evidence type="ECO:0000313" key="2">
    <source>
        <dbReference type="EMBL" id="KAG7155878.1"/>
    </source>
</evidence>
<dbReference type="CDD" id="cd24142">
    <property type="entry name" value="ACL4-like"/>
    <property type="match status" value="1"/>
</dbReference>
<evidence type="ECO:0000256" key="1">
    <source>
        <dbReference type="SAM" id="MobiDB-lite"/>
    </source>
</evidence>
<keyword evidence="3" id="KW-1185">Reference proteome</keyword>
<feature type="region of interest" description="Disordered" evidence="1">
    <location>
        <begin position="144"/>
        <end position="190"/>
    </location>
</feature>
<dbReference type="GO" id="GO:0035091">
    <property type="term" value="F:phosphatidylinositol binding"/>
    <property type="evidence" value="ECO:0007669"/>
    <property type="project" value="TreeGrafter"/>
</dbReference>
<dbReference type="GO" id="GO:0048264">
    <property type="term" value="P:determination of ventral identity"/>
    <property type="evidence" value="ECO:0007669"/>
    <property type="project" value="TreeGrafter"/>
</dbReference>
<accession>A0A8J5JK67</accession>
<dbReference type="Proteomes" id="UP000747542">
    <property type="component" value="Unassembled WGS sequence"/>
</dbReference>
<dbReference type="PANTHER" id="PTHR28654">
    <property type="entry name" value="AXIN INTERACTOR, DORSALIZATION-ASSOCIATED PROTEIN"/>
    <property type="match status" value="1"/>
</dbReference>
<dbReference type="GO" id="GO:0016020">
    <property type="term" value="C:membrane"/>
    <property type="evidence" value="ECO:0007669"/>
    <property type="project" value="TreeGrafter"/>
</dbReference>